<feature type="compositionally biased region" description="Low complexity" evidence="5">
    <location>
        <begin position="148"/>
        <end position="163"/>
    </location>
</feature>
<feature type="transmembrane region" description="Helical" evidence="6">
    <location>
        <begin position="97"/>
        <end position="117"/>
    </location>
</feature>
<organism evidence="8 9">
    <name type="scientific">Arthrobacter crystallopoietes BAB-32</name>
    <dbReference type="NCBI Taxonomy" id="1246476"/>
    <lineage>
        <taxon>Bacteria</taxon>
        <taxon>Bacillati</taxon>
        <taxon>Actinomycetota</taxon>
        <taxon>Actinomycetes</taxon>
        <taxon>Micrococcales</taxon>
        <taxon>Micrococcaceae</taxon>
        <taxon>Crystallibacter</taxon>
    </lineage>
</organism>
<evidence type="ECO:0000256" key="5">
    <source>
        <dbReference type="SAM" id="MobiDB-lite"/>
    </source>
</evidence>
<feature type="transmembrane region" description="Helical" evidence="6">
    <location>
        <begin position="55"/>
        <end position="77"/>
    </location>
</feature>
<name>N1UZK5_9MICC</name>
<evidence type="ECO:0000256" key="2">
    <source>
        <dbReference type="ARBA" id="ARBA00022692"/>
    </source>
</evidence>
<dbReference type="PANTHER" id="PTHR21016:SF25">
    <property type="entry name" value="TM2 DOMAIN-CONTAINING PROTEIN DDB_G0277895-RELATED"/>
    <property type="match status" value="1"/>
</dbReference>
<evidence type="ECO:0000256" key="4">
    <source>
        <dbReference type="ARBA" id="ARBA00023136"/>
    </source>
</evidence>
<evidence type="ECO:0000313" key="8">
    <source>
        <dbReference type="EMBL" id="EMY35811.1"/>
    </source>
</evidence>
<sequence length="270" mass="27915">MSHTGTNPHAPQPAQYFPPASAGMGQKSFVATWLLALFLGIFGVDRFYLGKVGTGVLKLVTFGGLGVWALVDLIIVLAGKTRDKRGLPLAGYAKHKVVAWIVTAVLIVFSGVSGGAAGGSAGQVAAPVAADSAAQEQAAPEAAEPEAAEAAGTPEAAEPAAPAEHVEAEQEWTEVVTLSGSANSASQTFELAGGQTRLVYSFEGSQDFVVVAAYLEEAGTDLNKDGGIPLLMLDKPESGETAVHKSAGEYFLDVRAANIDSWTVTIEEMK</sequence>
<dbReference type="Pfam" id="PF05154">
    <property type="entry name" value="TM2"/>
    <property type="match status" value="1"/>
</dbReference>
<dbReference type="Proteomes" id="UP000010729">
    <property type="component" value="Unassembled WGS sequence"/>
</dbReference>
<gene>
    <name evidence="8" type="ORF">D477_002436</name>
</gene>
<dbReference type="InterPro" id="IPR007829">
    <property type="entry name" value="TM2"/>
</dbReference>
<dbReference type="RefSeq" id="WP_005266907.1">
    <property type="nucleotide sequence ID" value="NZ_ANPE02000061.1"/>
</dbReference>
<dbReference type="PANTHER" id="PTHR21016">
    <property type="entry name" value="BETA-AMYLOID BINDING PROTEIN-RELATED"/>
    <property type="match status" value="1"/>
</dbReference>
<dbReference type="AlphaFoldDB" id="N1UZK5"/>
<evidence type="ECO:0000259" key="7">
    <source>
        <dbReference type="Pfam" id="PF05154"/>
    </source>
</evidence>
<feature type="domain" description="TM2" evidence="7">
    <location>
        <begin position="26"/>
        <end position="74"/>
    </location>
</feature>
<feature type="transmembrane region" description="Helical" evidence="6">
    <location>
        <begin position="29"/>
        <end position="49"/>
    </location>
</feature>
<keyword evidence="9" id="KW-1185">Reference proteome</keyword>
<evidence type="ECO:0000256" key="6">
    <source>
        <dbReference type="SAM" id="Phobius"/>
    </source>
</evidence>
<evidence type="ECO:0000256" key="3">
    <source>
        <dbReference type="ARBA" id="ARBA00022989"/>
    </source>
</evidence>
<keyword evidence="4 6" id="KW-0472">Membrane</keyword>
<comment type="caution">
    <text evidence="8">The sequence shown here is derived from an EMBL/GenBank/DDBJ whole genome shotgun (WGS) entry which is preliminary data.</text>
</comment>
<keyword evidence="3 6" id="KW-1133">Transmembrane helix</keyword>
<evidence type="ECO:0000313" key="9">
    <source>
        <dbReference type="Proteomes" id="UP000010729"/>
    </source>
</evidence>
<proteinExistence type="predicted"/>
<dbReference type="GO" id="GO:0016020">
    <property type="term" value="C:membrane"/>
    <property type="evidence" value="ECO:0007669"/>
    <property type="project" value="UniProtKB-SubCell"/>
</dbReference>
<dbReference type="EMBL" id="ANPE02000061">
    <property type="protein sequence ID" value="EMY35811.1"/>
    <property type="molecule type" value="Genomic_DNA"/>
</dbReference>
<dbReference type="InterPro" id="IPR050932">
    <property type="entry name" value="TM2D1-3-like"/>
</dbReference>
<comment type="subcellular location">
    <subcellularLocation>
        <location evidence="1">Membrane</location>
        <topology evidence="1">Multi-pass membrane protein</topology>
    </subcellularLocation>
</comment>
<evidence type="ECO:0000256" key="1">
    <source>
        <dbReference type="ARBA" id="ARBA00004141"/>
    </source>
</evidence>
<protein>
    <recommendedName>
        <fullName evidence="7">TM2 domain-containing protein</fullName>
    </recommendedName>
</protein>
<reference evidence="8 9" key="1">
    <citation type="journal article" date="2013" name="Genome Announc.">
        <title>Draft Genome Sequence of Arthrobacter crystallopoietes Strain BAB-32, Revealing Genes for Bioremediation.</title>
        <authorList>
            <person name="Joshi M.N."/>
            <person name="Pandit A.S."/>
            <person name="Sharma A."/>
            <person name="Pandya R.V."/>
            <person name="Desai S.M."/>
            <person name="Saxena A.K."/>
            <person name="Bagatharia S.B."/>
        </authorList>
    </citation>
    <scope>NUCLEOTIDE SEQUENCE [LARGE SCALE GENOMIC DNA]</scope>
    <source>
        <strain evidence="8 9">BAB-32</strain>
    </source>
</reference>
<accession>N1UZK5</accession>
<feature type="region of interest" description="Disordered" evidence="5">
    <location>
        <begin position="135"/>
        <end position="170"/>
    </location>
</feature>
<keyword evidence="2 6" id="KW-0812">Transmembrane</keyword>